<protein>
    <submittedName>
        <fullName evidence="1">Uncharacterized protein</fullName>
    </submittedName>
</protein>
<comment type="caution">
    <text evidence="1">The sequence shown here is derived from an EMBL/GenBank/DDBJ whole genome shotgun (WGS) entry which is preliminary data.</text>
</comment>
<keyword evidence="2" id="KW-1185">Reference proteome</keyword>
<dbReference type="Proteomes" id="UP001552299">
    <property type="component" value="Unassembled WGS sequence"/>
</dbReference>
<name>A0ABD0U365_DENTH</name>
<evidence type="ECO:0000313" key="1">
    <source>
        <dbReference type="EMBL" id="KAL0906473.1"/>
    </source>
</evidence>
<dbReference type="AlphaFoldDB" id="A0ABD0U365"/>
<dbReference type="EMBL" id="JANQDX010000018">
    <property type="protein sequence ID" value="KAL0906473.1"/>
    <property type="molecule type" value="Genomic_DNA"/>
</dbReference>
<proteinExistence type="predicted"/>
<sequence length="121" mass="12743">MASRNSGLKGKATAAGSFFSGLVVLADNVAADGEARNWGSLCFWLTADWYLSLDDPGRDRVSDVNGSWGFGLLVLESVSGLFERLIGLQSSKGPVILSSDVDATAATAATVACLRLRVEFQ</sequence>
<evidence type="ECO:0000313" key="2">
    <source>
        <dbReference type="Proteomes" id="UP001552299"/>
    </source>
</evidence>
<accession>A0ABD0U365</accession>
<gene>
    <name evidence="1" type="ORF">M5K25_024970</name>
</gene>
<organism evidence="1 2">
    <name type="scientific">Dendrobium thyrsiflorum</name>
    <name type="common">Pinecone-like raceme dendrobium</name>
    <name type="synonym">Orchid</name>
    <dbReference type="NCBI Taxonomy" id="117978"/>
    <lineage>
        <taxon>Eukaryota</taxon>
        <taxon>Viridiplantae</taxon>
        <taxon>Streptophyta</taxon>
        <taxon>Embryophyta</taxon>
        <taxon>Tracheophyta</taxon>
        <taxon>Spermatophyta</taxon>
        <taxon>Magnoliopsida</taxon>
        <taxon>Liliopsida</taxon>
        <taxon>Asparagales</taxon>
        <taxon>Orchidaceae</taxon>
        <taxon>Epidendroideae</taxon>
        <taxon>Malaxideae</taxon>
        <taxon>Dendrobiinae</taxon>
        <taxon>Dendrobium</taxon>
    </lineage>
</organism>
<reference evidence="1 2" key="1">
    <citation type="journal article" date="2024" name="Plant Biotechnol. J.">
        <title>Dendrobium thyrsiflorum genome and its molecular insights into genes involved in important horticultural traits.</title>
        <authorList>
            <person name="Chen B."/>
            <person name="Wang J.Y."/>
            <person name="Zheng P.J."/>
            <person name="Li K.L."/>
            <person name="Liang Y.M."/>
            <person name="Chen X.F."/>
            <person name="Zhang C."/>
            <person name="Zhao X."/>
            <person name="He X."/>
            <person name="Zhang G.Q."/>
            <person name="Liu Z.J."/>
            <person name="Xu Q."/>
        </authorList>
    </citation>
    <scope>NUCLEOTIDE SEQUENCE [LARGE SCALE GENOMIC DNA]</scope>
    <source>
        <strain evidence="1">GZMU011</strain>
    </source>
</reference>